<keyword evidence="5" id="KW-1185">Reference proteome</keyword>
<dbReference type="AlphaFoldDB" id="A0AAD7ILY8"/>
<evidence type="ECO:0000256" key="2">
    <source>
        <dbReference type="ARBA" id="ARBA00023242"/>
    </source>
</evidence>
<protein>
    <recommendedName>
        <fullName evidence="3">HTH CENPB-type domain-containing protein</fullName>
    </recommendedName>
</protein>
<dbReference type="InterPro" id="IPR006600">
    <property type="entry name" value="HTH_CenpB_DNA-bd_dom"/>
</dbReference>
<gene>
    <name evidence="4" type="ORF">DFH07DRAFT_776490</name>
</gene>
<dbReference type="SUPFAM" id="SSF46689">
    <property type="entry name" value="Homeodomain-like"/>
    <property type="match status" value="1"/>
</dbReference>
<dbReference type="GO" id="GO:0003677">
    <property type="term" value="F:DNA binding"/>
    <property type="evidence" value="ECO:0007669"/>
    <property type="project" value="UniProtKB-KW"/>
</dbReference>
<dbReference type="InterPro" id="IPR007889">
    <property type="entry name" value="HTH_Psq"/>
</dbReference>
<dbReference type="EMBL" id="JARJLG010000099">
    <property type="protein sequence ID" value="KAJ7746192.1"/>
    <property type="molecule type" value="Genomic_DNA"/>
</dbReference>
<name>A0AAD7ILY8_9AGAR</name>
<dbReference type="PROSITE" id="PS51253">
    <property type="entry name" value="HTH_CENPB"/>
    <property type="match status" value="1"/>
</dbReference>
<accession>A0AAD7ILY8</accession>
<evidence type="ECO:0000313" key="4">
    <source>
        <dbReference type="EMBL" id="KAJ7746192.1"/>
    </source>
</evidence>
<feature type="domain" description="HTH CENPB-type" evidence="3">
    <location>
        <begin position="77"/>
        <end position="141"/>
    </location>
</feature>
<dbReference type="InterPro" id="IPR009057">
    <property type="entry name" value="Homeodomain-like_sf"/>
</dbReference>
<comment type="caution">
    <text evidence="4">The sequence shown here is derived from an EMBL/GenBank/DDBJ whole genome shotgun (WGS) entry which is preliminary data.</text>
</comment>
<evidence type="ECO:0000313" key="5">
    <source>
        <dbReference type="Proteomes" id="UP001215280"/>
    </source>
</evidence>
<sequence length="141" mass="15616">MSTDTQSNVPLDPLDPATATGVAADLDLQDVNIELRYKWAITAVQDRGLSSRKAAGLYRLPRSTLDTHLKGVKSRREAHEHQRVLGPAQEGVLVEWVKIMGRWGLPLSLETIGNYAADIVGAPLGETWLRRFKVILLEMTT</sequence>
<evidence type="ECO:0000256" key="1">
    <source>
        <dbReference type="ARBA" id="ARBA00023125"/>
    </source>
</evidence>
<dbReference type="Proteomes" id="UP001215280">
    <property type="component" value="Unassembled WGS sequence"/>
</dbReference>
<keyword evidence="1" id="KW-0238">DNA-binding</keyword>
<reference evidence="4" key="1">
    <citation type="submission" date="2023-03" db="EMBL/GenBank/DDBJ databases">
        <title>Massive genome expansion in bonnet fungi (Mycena s.s.) driven by repeated elements and novel gene families across ecological guilds.</title>
        <authorList>
            <consortium name="Lawrence Berkeley National Laboratory"/>
            <person name="Harder C.B."/>
            <person name="Miyauchi S."/>
            <person name="Viragh M."/>
            <person name="Kuo A."/>
            <person name="Thoen E."/>
            <person name="Andreopoulos B."/>
            <person name="Lu D."/>
            <person name="Skrede I."/>
            <person name="Drula E."/>
            <person name="Henrissat B."/>
            <person name="Morin E."/>
            <person name="Kohler A."/>
            <person name="Barry K."/>
            <person name="LaButti K."/>
            <person name="Morin E."/>
            <person name="Salamov A."/>
            <person name="Lipzen A."/>
            <person name="Mereny Z."/>
            <person name="Hegedus B."/>
            <person name="Baldrian P."/>
            <person name="Stursova M."/>
            <person name="Weitz H."/>
            <person name="Taylor A."/>
            <person name="Grigoriev I.V."/>
            <person name="Nagy L.G."/>
            <person name="Martin F."/>
            <person name="Kauserud H."/>
        </authorList>
    </citation>
    <scope>NUCLEOTIDE SEQUENCE</scope>
    <source>
        <strain evidence="4">CBHHK188m</strain>
    </source>
</reference>
<evidence type="ECO:0000259" key="3">
    <source>
        <dbReference type="PROSITE" id="PS51253"/>
    </source>
</evidence>
<proteinExistence type="predicted"/>
<keyword evidence="2" id="KW-0539">Nucleus</keyword>
<dbReference type="Gene3D" id="1.10.10.60">
    <property type="entry name" value="Homeodomain-like"/>
    <property type="match status" value="1"/>
</dbReference>
<organism evidence="4 5">
    <name type="scientific">Mycena maculata</name>
    <dbReference type="NCBI Taxonomy" id="230809"/>
    <lineage>
        <taxon>Eukaryota</taxon>
        <taxon>Fungi</taxon>
        <taxon>Dikarya</taxon>
        <taxon>Basidiomycota</taxon>
        <taxon>Agaricomycotina</taxon>
        <taxon>Agaricomycetes</taxon>
        <taxon>Agaricomycetidae</taxon>
        <taxon>Agaricales</taxon>
        <taxon>Marasmiineae</taxon>
        <taxon>Mycenaceae</taxon>
        <taxon>Mycena</taxon>
    </lineage>
</organism>
<dbReference type="Pfam" id="PF05225">
    <property type="entry name" value="HTH_psq"/>
    <property type="match status" value="1"/>
</dbReference>